<dbReference type="EMBL" id="QUTD01003628">
    <property type="protein sequence ID" value="RHY72040.1"/>
    <property type="molecule type" value="Genomic_DNA"/>
</dbReference>
<evidence type="ECO:0000313" key="5">
    <source>
        <dbReference type="EMBL" id="RHY05376.1"/>
    </source>
</evidence>
<evidence type="ECO:0000313" key="6">
    <source>
        <dbReference type="EMBL" id="RHY72040.1"/>
    </source>
</evidence>
<dbReference type="InterPro" id="IPR002893">
    <property type="entry name" value="Znf_MYND"/>
</dbReference>
<feature type="domain" description="SET" evidence="4">
    <location>
        <begin position="9"/>
        <end position="256"/>
    </location>
</feature>
<keyword evidence="1" id="KW-0479">Metal-binding</keyword>
<sequence>MNCIATSLPSVQVERHPDKGRSLHVSSPRGIPSGTKLFQEEAFAKVVLSTYKGNVCAACLRPSDPDICCDNCSQVTFCSEACQASLAYVHALECETLDDIDMIAKKSAADRDLLRLLVRILCRRVCPCPRRNETDELLATTFSEVDQMVHATSRLESSWVASVERGAELLLQSLPTKAHVSVAEIVGLAGRINENSYSLDAWTSSKAAAVGMFPVAALLNHSCMPNCAWANDGRGHMEVRTTAFVAHGEELCFSYIDPTQPRPTRQRELLVTKHFQCTCPRCSDSSIDSMDDMLEGVCCGVCLQLLQPGAGSSRCCHQPLQVDDTDVQRKTESARQSLRQIQNQVDTKQFAAARVLALELLQAHSTKPDETSSIVLHPSHEILTRASQLVGECDWKLGDYVSCVGRRLDWIARLEKTVAPMSLVLAHAHHDVVEAFKASLTHNAWPAGTDLQSKEALAAWHLQQCRHINSVCLPARHPLNAIK</sequence>
<dbReference type="CDD" id="cd20071">
    <property type="entry name" value="SET_SMYD"/>
    <property type="match status" value="1"/>
</dbReference>
<dbReference type="VEuPathDB" id="FungiDB:H257_00400"/>
<name>A0A397AE73_APHAT</name>
<dbReference type="GO" id="GO:0008270">
    <property type="term" value="F:zinc ion binding"/>
    <property type="evidence" value="ECO:0007669"/>
    <property type="project" value="UniProtKB-KW"/>
</dbReference>
<evidence type="ECO:0000256" key="2">
    <source>
        <dbReference type="ARBA" id="ARBA00022771"/>
    </source>
</evidence>
<dbReference type="Gene3D" id="2.170.270.10">
    <property type="entry name" value="SET domain"/>
    <property type="match status" value="1"/>
</dbReference>
<keyword evidence="2" id="KW-0863">Zinc-finger</keyword>
<dbReference type="InterPro" id="IPR001214">
    <property type="entry name" value="SET_dom"/>
</dbReference>
<dbReference type="AlphaFoldDB" id="A0A397AE73"/>
<dbReference type="InterPro" id="IPR046341">
    <property type="entry name" value="SET_dom_sf"/>
</dbReference>
<dbReference type="Proteomes" id="UP000266643">
    <property type="component" value="Unassembled WGS sequence"/>
</dbReference>
<dbReference type="GO" id="GO:0005634">
    <property type="term" value="C:nucleus"/>
    <property type="evidence" value="ECO:0007669"/>
    <property type="project" value="TreeGrafter"/>
</dbReference>
<dbReference type="Gene3D" id="6.10.140.2220">
    <property type="match status" value="1"/>
</dbReference>
<dbReference type="EMBL" id="QUSZ01006548">
    <property type="protein sequence ID" value="RHY05376.1"/>
    <property type="molecule type" value="Genomic_DNA"/>
</dbReference>
<dbReference type="Pfam" id="PF00856">
    <property type="entry name" value="SET"/>
    <property type="match status" value="1"/>
</dbReference>
<dbReference type="SUPFAM" id="SSF82199">
    <property type="entry name" value="SET domain"/>
    <property type="match status" value="1"/>
</dbReference>
<dbReference type="PANTHER" id="PTHR12197:SF251">
    <property type="entry name" value="EG:BACR7C10.4 PROTEIN"/>
    <property type="match status" value="1"/>
</dbReference>
<proteinExistence type="predicted"/>
<reference evidence="7 8" key="1">
    <citation type="submission" date="2018-08" db="EMBL/GenBank/DDBJ databases">
        <title>Aphanomyces genome sequencing and annotation.</title>
        <authorList>
            <person name="Minardi D."/>
            <person name="Oidtmann B."/>
            <person name="Van Der Giezen M."/>
            <person name="Studholme D.J."/>
        </authorList>
    </citation>
    <scope>NUCLEOTIDE SEQUENCE [LARGE SCALE GENOMIC DNA]</scope>
    <source>
        <strain evidence="6 8">D2</strain>
        <strain evidence="5 7">Kv</strain>
    </source>
</reference>
<evidence type="ECO:0000259" key="4">
    <source>
        <dbReference type="PROSITE" id="PS50280"/>
    </source>
</evidence>
<gene>
    <name evidence="6" type="ORF">DYB30_007661</name>
    <name evidence="5" type="ORF">DYB36_001612</name>
</gene>
<comment type="caution">
    <text evidence="5">The sequence shown here is derived from an EMBL/GenBank/DDBJ whole genome shotgun (WGS) entry which is preliminary data.</text>
</comment>
<accession>A0A397AE73</accession>
<protein>
    <recommendedName>
        <fullName evidence="4">SET domain-containing protein</fullName>
    </recommendedName>
</protein>
<keyword evidence="3" id="KW-0862">Zinc</keyword>
<dbReference type="PROSITE" id="PS01360">
    <property type="entry name" value="ZF_MYND_1"/>
    <property type="match status" value="1"/>
</dbReference>
<organism evidence="5 7">
    <name type="scientific">Aphanomyces astaci</name>
    <name type="common">Crayfish plague agent</name>
    <dbReference type="NCBI Taxonomy" id="112090"/>
    <lineage>
        <taxon>Eukaryota</taxon>
        <taxon>Sar</taxon>
        <taxon>Stramenopiles</taxon>
        <taxon>Oomycota</taxon>
        <taxon>Saprolegniomycetes</taxon>
        <taxon>Saprolegniales</taxon>
        <taxon>Verrucalvaceae</taxon>
        <taxon>Aphanomyces</taxon>
    </lineage>
</organism>
<dbReference type="Gene3D" id="1.10.220.160">
    <property type="match status" value="1"/>
</dbReference>
<dbReference type="InterPro" id="IPR050869">
    <property type="entry name" value="H3K4_H4K5_MeTrfase"/>
</dbReference>
<evidence type="ECO:0000313" key="8">
    <source>
        <dbReference type="Proteomes" id="UP000266643"/>
    </source>
</evidence>
<evidence type="ECO:0000256" key="1">
    <source>
        <dbReference type="ARBA" id="ARBA00022723"/>
    </source>
</evidence>
<dbReference type="PANTHER" id="PTHR12197">
    <property type="entry name" value="HISTONE-LYSINE N-METHYLTRANSFERASE SMYD"/>
    <property type="match status" value="1"/>
</dbReference>
<evidence type="ECO:0000313" key="7">
    <source>
        <dbReference type="Proteomes" id="UP000265427"/>
    </source>
</evidence>
<dbReference type="PROSITE" id="PS50280">
    <property type="entry name" value="SET"/>
    <property type="match status" value="1"/>
</dbReference>
<dbReference type="Proteomes" id="UP000265427">
    <property type="component" value="Unassembled WGS sequence"/>
</dbReference>
<evidence type="ECO:0000256" key="3">
    <source>
        <dbReference type="ARBA" id="ARBA00022833"/>
    </source>
</evidence>